<dbReference type="InterPro" id="IPR036690">
    <property type="entry name" value="Fdx_antiC-bd_sf"/>
</dbReference>
<evidence type="ECO:0000256" key="2">
    <source>
        <dbReference type="ARBA" id="ARBA00012814"/>
    </source>
</evidence>
<keyword evidence="8" id="KW-0648">Protein biosynthesis</keyword>
<evidence type="ECO:0000256" key="6">
    <source>
        <dbReference type="ARBA" id="ARBA00022840"/>
    </source>
</evidence>
<dbReference type="PROSITE" id="PS51483">
    <property type="entry name" value="B5"/>
    <property type="match status" value="1"/>
</dbReference>
<keyword evidence="6" id="KW-0067">ATP-binding</keyword>
<sequence length="399" mass="42820">MRLTCTDLVVHEGAVDARTEHLPKPVVIDVRPSRVGALLGTQFSAQEIVSLIAPLGFVGALHGDTISVTVPTWRPDCTLEVDIIEEVARHYGYSRLGATVPKSTQPGGLSPVQQRRRRVRDVVLGLGVSEAMPHPFLTDGDLDRAGLSNEAVRLLNPLAVGDDVLRTSLRPGLLKAVAFNESHRRPGVALFEVGHVYPPSDDVLPAEHEVLAVVLTGREAPAAVAVWRELASAMGWGARLDQSVVSAGLHPTRSATLSAGRDVVGIVGEVHPDVLDAYGISQRVAVLEVNLSLLLASEPKVAQWKPTSRFPSSDIDLAFTVPTSVTAEKIEKSLRQNAGALLVDIALFDVYRTDASAESRSLAFRLRLQANDRTLTDADVAEVRDKCIAGAKKLGAQLR</sequence>
<keyword evidence="3" id="KW-0436">Ligase</keyword>
<keyword evidence="7" id="KW-0460">Magnesium</keyword>
<dbReference type="EMBL" id="CAEZTS010000026">
    <property type="protein sequence ID" value="CAB4572056.1"/>
    <property type="molecule type" value="Genomic_DNA"/>
</dbReference>
<dbReference type="GO" id="GO:0006432">
    <property type="term" value="P:phenylalanyl-tRNA aminoacylation"/>
    <property type="evidence" value="ECO:0007669"/>
    <property type="project" value="InterPro"/>
</dbReference>
<dbReference type="SMART" id="SM00874">
    <property type="entry name" value="B5"/>
    <property type="match status" value="1"/>
</dbReference>
<dbReference type="GO" id="GO:0005524">
    <property type="term" value="F:ATP binding"/>
    <property type="evidence" value="ECO:0007669"/>
    <property type="project" value="UniProtKB-KW"/>
</dbReference>
<dbReference type="Pfam" id="PF03484">
    <property type="entry name" value="B5"/>
    <property type="match status" value="1"/>
</dbReference>
<reference evidence="12" key="1">
    <citation type="submission" date="2020-05" db="EMBL/GenBank/DDBJ databases">
        <authorList>
            <person name="Chiriac C."/>
            <person name="Salcher M."/>
            <person name="Ghai R."/>
            <person name="Kavagutti S V."/>
        </authorList>
    </citation>
    <scope>NUCLEOTIDE SEQUENCE</scope>
</reference>
<dbReference type="AlphaFoldDB" id="A0A6J6E8A3"/>
<keyword evidence="4" id="KW-0479">Metal-binding</keyword>
<name>A0A6J6E8A3_9ZZZZ</name>
<dbReference type="Gene3D" id="3.30.70.380">
    <property type="entry name" value="Ferrodoxin-fold anticodon-binding domain"/>
    <property type="match status" value="1"/>
</dbReference>
<dbReference type="Gene3D" id="3.30.930.10">
    <property type="entry name" value="Bira Bifunctional Protein, Domain 2"/>
    <property type="match status" value="1"/>
</dbReference>
<dbReference type="SUPFAM" id="SSF55681">
    <property type="entry name" value="Class II aaRS and biotin synthetases"/>
    <property type="match status" value="1"/>
</dbReference>
<evidence type="ECO:0000256" key="5">
    <source>
        <dbReference type="ARBA" id="ARBA00022741"/>
    </source>
</evidence>
<comment type="cofactor">
    <cofactor evidence="1">
        <name>Mg(2+)</name>
        <dbReference type="ChEBI" id="CHEBI:18420"/>
    </cofactor>
</comment>
<keyword evidence="9" id="KW-0030">Aminoacyl-tRNA synthetase</keyword>
<dbReference type="PROSITE" id="PS51447">
    <property type="entry name" value="FDX_ACB"/>
    <property type="match status" value="1"/>
</dbReference>
<dbReference type="EC" id="6.1.1.20" evidence="2"/>
<evidence type="ECO:0000256" key="7">
    <source>
        <dbReference type="ARBA" id="ARBA00022842"/>
    </source>
</evidence>
<evidence type="ECO:0000256" key="1">
    <source>
        <dbReference type="ARBA" id="ARBA00001946"/>
    </source>
</evidence>
<evidence type="ECO:0000256" key="4">
    <source>
        <dbReference type="ARBA" id="ARBA00022723"/>
    </source>
</evidence>
<dbReference type="Gene3D" id="3.30.56.10">
    <property type="match status" value="1"/>
</dbReference>
<dbReference type="GO" id="GO:0000287">
    <property type="term" value="F:magnesium ion binding"/>
    <property type="evidence" value="ECO:0007669"/>
    <property type="project" value="InterPro"/>
</dbReference>
<evidence type="ECO:0000256" key="3">
    <source>
        <dbReference type="ARBA" id="ARBA00022598"/>
    </source>
</evidence>
<protein>
    <recommendedName>
        <fullName evidence="2">phenylalanine--tRNA ligase</fullName>
        <ecNumber evidence="2">6.1.1.20</ecNumber>
    </recommendedName>
</protein>
<dbReference type="InterPro" id="IPR045060">
    <property type="entry name" value="Phe-tRNA-ligase_IIc_bsu"/>
</dbReference>
<feature type="domain" description="B5" evidence="11">
    <location>
        <begin position="23"/>
        <end position="98"/>
    </location>
</feature>
<dbReference type="PANTHER" id="PTHR10947:SF0">
    <property type="entry name" value="PHENYLALANINE--TRNA LIGASE BETA SUBUNIT"/>
    <property type="match status" value="1"/>
</dbReference>
<dbReference type="Pfam" id="PF17759">
    <property type="entry name" value="tRNA_synthFbeta"/>
    <property type="match status" value="1"/>
</dbReference>
<accession>A0A6J6E8A3</accession>
<dbReference type="InterPro" id="IPR005147">
    <property type="entry name" value="tRNA_synthase_B5-dom"/>
</dbReference>
<dbReference type="InterPro" id="IPR009061">
    <property type="entry name" value="DNA-bd_dom_put_sf"/>
</dbReference>
<evidence type="ECO:0000256" key="9">
    <source>
        <dbReference type="ARBA" id="ARBA00023146"/>
    </source>
</evidence>
<dbReference type="SMART" id="SM00896">
    <property type="entry name" value="FDX-ACB"/>
    <property type="match status" value="1"/>
</dbReference>
<dbReference type="InterPro" id="IPR005121">
    <property type="entry name" value="Fdx_antiC-bd"/>
</dbReference>
<dbReference type="InterPro" id="IPR045864">
    <property type="entry name" value="aa-tRNA-synth_II/BPL/LPL"/>
</dbReference>
<dbReference type="SUPFAM" id="SSF46955">
    <property type="entry name" value="Putative DNA-binding domain"/>
    <property type="match status" value="1"/>
</dbReference>
<dbReference type="GO" id="GO:0009328">
    <property type="term" value="C:phenylalanine-tRNA ligase complex"/>
    <property type="evidence" value="ECO:0007669"/>
    <property type="project" value="TreeGrafter"/>
</dbReference>
<dbReference type="PANTHER" id="PTHR10947">
    <property type="entry name" value="PHENYLALANYL-TRNA SYNTHETASE BETA CHAIN AND LEUCINE-RICH REPEAT-CONTAINING PROTEIN 47"/>
    <property type="match status" value="1"/>
</dbReference>
<gene>
    <name evidence="12" type="ORF">UFOPK1722_00444</name>
</gene>
<keyword evidence="5" id="KW-0547">Nucleotide-binding</keyword>
<dbReference type="GO" id="GO:0004826">
    <property type="term" value="F:phenylalanine-tRNA ligase activity"/>
    <property type="evidence" value="ECO:0007669"/>
    <property type="project" value="UniProtKB-EC"/>
</dbReference>
<organism evidence="12">
    <name type="scientific">freshwater metagenome</name>
    <dbReference type="NCBI Taxonomy" id="449393"/>
    <lineage>
        <taxon>unclassified sequences</taxon>
        <taxon>metagenomes</taxon>
        <taxon>ecological metagenomes</taxon>
    </lineage>
</organism>
<evidence type="ECO:0000259" key="10">
    <source>
        <dbReference type="PROSITE" id="PS51447"/>
    </source>
</evidence>
<dbReference type="InterPro" id="IPR041616">
    <property type="entry name" value="PheRS_beta_core"/>
</dbReference>
<proteinExistence type="predicted"/>
<evidence type="ECO:0000256" key="8">
    <source>
        <dbReference type="ARBA" id="ARBA00022917"/>
    </source>
</evidence>
<feature type="domain" description="FDX-ACB" evidence="10">
    <location>
        <begin position="308"/>
        <end position="399"/>
    </location>
</feature>
<dbReference type="SUPFAM" id="SSF54991">
    <property type="entry name" value="Anticodon-binding domain of PheRS"/>
    <property type="match status" value="1"/>
</dbReference>
<evidence type="ECO:0000259" key="11">
    <source>
        <dbReference type="PROSITE" id="PS51483"/>
    </source>
</evidence>
<dbReference type="GO" id="GO:0003723">
    <property type="term" value="F:RNA binding"/>
    <property type="evidence" value="ECO:0007669"/>
    <property type="project" value="InterPro"/>
</dbReference>
<evidence type="ECO:0000313" key="12">
    <source>
        <dbReference type="EMBL" id="CAB4572056.1"/>
    </source>
</evidence>
<dbReference type="Pfam" id="PF03147">
    <property type="entry name" value="FDX-ACB"/>
    <property type="match status" value="1"/>
</dbReference>